<proteinExistence type="predicted"/>
<name>A0A0M8PE57_RHORH</name>
<reference evidence="2" key="2">
    <citation type="submission" date="2015-01" db="EMBL/GenBank/DDBJ databases">
        <title>Draft genome sequence of potential hydrocarbon metabolising strain of Rhodococcus rhodochrous.</title>
        <authorList>
            <person name="Aggarwal R.K."/>
            <person name="Dawar C."/>
        </authorList>
    </citation>
    <scope>NUCLEOTIDE SEQUENCE [LARGE SCALE GENOMIC DNA]</scope>
    <source>
        <strain evidence="2">KG-21</strain>
    </source>
</reference>
<sequence length="61" mass="7196">MHQAFPDRRVNKVNPRREFFYATPEEVLDVLRQHVGEVLSYTAEPEAEEYRISIGRKDASF</sequence>
<dbReference type="AlphaFoldDB" id="A0A0M8PE57"/>
<dbReference type="Proteomes" id="UP000037712">
    <property type="component" value="Unassembled WGS sequence"/>
</dbReference>
<organism evidence="1 2">
    <name type="scientific">Rhodococcus rhodochrous KG-21</name>
    <dbReference type="NCBI Taxonomy" id="1441923"/>
    <lineage>
        <taxon>Bacteria</taxon>
        <taxon>Bacillati</taxon>
        <taxon>Actinomycetota</taxon>
        <taxon>Actinomycetes</taxon>
        <taxon>Mycobacteriales</taxon>
        <taxon>Nocardiaceae</taxon>
        <taxon>Rhodococcus</taxon>
    </lineage>
</organism>
<protein>
    <submittedName>
        <fullName evidence="1">Small-conductance mechanosensitive channel</fullName>
    </submittedName>
</protein>
<accession>A0A0M8PE57</accession>
<evidence type="ECO:0000313" key="1">
    <source>
        <dbReference type="EMBL" id="KOS53095.1"/>
    </source>
</evidence>
<comment type="caution">
    <text evidence="1">The sequence shown here is derived from an EMBL/GenBank/DDBJ whole genome shotgun (WGS) entry which is preliminary data.</text>
</comment>
<reference evidence="1 2" key="1">
    <citation type="journal article" date="2015" name="Genome Announc.">
        <title>Draft Genome Sequence of Rhodococcus rhodochrous Strain KG-21, a Soil Isolate from Oil Fields of Krishna-Godavari Basin, India.</title>
        <authorList>
            <person name="Dawar C."/>
            <person name="Aggarwal R.K."/>
        </authorList>
    </citation>
    <scope>NUCLEOTIDE SEQUENCE [LARGE SCALE GENOMIC DNA]</scope>
    <source>
        <strain evidence="1 2">KG-21</strain>
    </source>
</reference>
<evidence type="ECO:0000313" key="2">
    <source>
        <dbReference type="Proteomes" id="UP000037712"/>
    </source>
</evidence>
<gene>
    <name evidence="1" type="ORF">Z051_27460</name>
</gene>
<dbReference type="EMBL" id="AZYO01000170">
    <property type="protein sequence ID" value="KOS53095.1"/>
    <property type="molecule type" value="Genomic_DNA"/>
</dbReference>
<dbReference type="PATRIC" id="fig|1441923.3.peg.5997"/>